<dbReference type="InterPro" id="IPR002347">
    <property type="entry name" value="SDR_fam"/>
</dbReference>
<proteinExistence type="inferred from homology"/>
<sequence length="347" mass="37416">MASQKQFNQETNGAEVVASFPKSVANKTFVITGPTPGGLGAQTALLLAASKPATILLLGRDESKAAPTVESVKAASPSTTVKFVHCDLGKYSSIKTAAESILATTPKIHTLINNAGVMAPAEYNTTAEGLEVQFGANHVGHFLLTNLLMPAIIAAASEGSRIVNLSSMGWSLGEVRFDDYNFNDGKDYDKWSGYGQSKSANILFTVELAKRLKNKGVHAFAVHPGVIITNLVREMDPEKDYGTMTERFNSRGHIKTDGSFAWKTLEAGTSTTLVAALDPALKGKYIPTLQITTHTFSMLTHKTYTDHSGAYLADCQISETADYTTNPDYAERLWALSEKLVGQKFDL</sequence>
<comment type="similarity">
    <text evidence="1 3">Belongs to the short-chain dehydrogenases/reductases (SDR) family.</text>
</comment>
<dbReference type="PANTHER" id="PTHR24320">
    <property type="entry name" value="RETINOL DEHYDROGENASE"/>
    <property type="match status" value="1"/>
</dbReference>
<keyword evidence="5" id="KW-1185">Reference proteome</keyword>
<name>A0A4Z1EST3_9HELO</name>
<dbReference type="Gene3D" id="3.40.50.720">
    <property type="entry name" value="NAD(P)-binding Rossmann-like Domain"/>
    <property type="match status" value="1"/>
</dbReference>
<dbReference type="PRINTS" id="PR00080">
    <property type="entry name" value="SDRFAMILY"/>
</dbReference>
<dbReference type="AlphaFoldDB" id="A0A4Z1EST3"/>
<keyword evidence="2" id="KW-0560">Oxidoreductase</keyword>
<dbReference type="PRINTS" id="PR00081">
    <property type="entry name" value="GDHRDH"/>
</dbReference>
<protein>
    <submittedName>
        <fullName evidence="4">Uncharacterized protein</fullName>
    </submittedName>
</protein>
<dbReference type="Pfam" id="PF00106">
    <property type="entry name" value="adh_short"/>
    <property type="match status" value="1"/>
</dbReference>
<evidence type="ECO:0000313" key="5">
    <source>
        <dbReference type="Proteomes" id="UP000297777"/>
    </source>
</evidence>
<dbReference type="GO" id="GO:0016491">
    <property type="term" value="F:oxidoreductase activity"/>
    <property type="evidence" value="ECO:0007669"/>
    <property type="project" value="UniProtKB-KW"/>
</dbReference>
<dbReference type="OrthoDB" id="191139at2759"/>
<dbReference type="Proteomes" id="UP000297777">
    <property type="component" value="Unassembled WGS sequence"/>
</dbReference>
<organism evidence="4 5">
    <name type="scientific">Botrytis tulipae</name>
    <dbReference type="NCBI Taxonomy" id="87230"/>
    <lineage>
        <taxon>Eukaryota</taxon>
        <taxon>Fungi</taxon>
        <taxon>Dikarya</taxon>
        <taxon>Ascomycota</taxon>
        <taxon>Pezizomycotina</taxon>
        <taxon>Leotiomycetes</taxon>
        <taxon>Helotiales</taxon>
        <taxon>Sclerotiniaceae</taxon>
        <taxon>Botrytis</taxon>
    </lineage>
</organism>
<accession>A0A4Z1EST3</accession>
<dbReference type="CDD" id="cd05327">
    <property type="entry name" value="retinol-DH_like_SDR_c_like"/>
    <property type="match status" value="1"/>
</dbReference>
<evidence type="ECO:0000313" key="4">
    <source>
        <dbReference type="EMBL" id="TGO14460.1"/>
    </source>
</evidence>
<comment type="caution">
    <text evidence="4">The sequence shown here is derived from an EMBL/GenBank/DDBJ whole genome shotgun (WGS) entry which is preliminary data.</text>
</comment>
<reference evidence="4 5" key="1">
    <citation type="submission" date="2017-12" db="EMBL/GenBank/DDBJ databases">
        <title>Comparative genomics of Botrytis spp.</title>
        <authorList>
            <person name="Valero-Jimenez C.A."/>
            <person name="Tapia P."/>
            <person name="Veloso J."/>
            <person name="Silva-Moreno E."/>
            <person name="Staats M."/>
            <person name="Valdes J.H."/>
            <person name="Van Kan J.A.L."/>
        </authorList>
    </citation>
    <scope>NUCLEOTIDE SEQUENCE [LARGE SCALE GENOMIC DNA]</scope>
    <source>
        <strain evidence="4 5">Bt9001</strain>
    </source>
</reference>
<evidence type="ECO:0000256" key="3">
    <source>
        <dbReference type="RuleBase" id="RU000363"/>
    </source>
</evidence>
<evidence type="ECO:0000256" key="2">
    <source>
        <dbReference type="ARBA" id="ARBA00023002"/>
    </source>
</evidence>
<dbReference type="InterPro" id="IPR036291">
    <property type="entry name" value="NAD(P)-bd_dom_sf"/>
</dbReference>
<gene>
    <name evidence="4" type="ORF">BTUL_0053g00500</name>
</gene>
<evidence type="ECO:0000256" key="1">
    <source>
        <dbReference type="ARBA" id="ARBA00006484"/>
    </source>
</evidence>
<dbReference type="PANTHER" id="PTHR24320:SF283">
    <property type="entry name" value="RETINOL DEHYDROGENASE 11"/>
    <property type="match status" value="1"/>
</dbReference>
<dbReference type="EMBL" id="PQXH01000053">
    <property type="protein sequence ID" value="TGO14460.1"/>
    <property type="molecule type" value="Genomic_DNA"/>
</dbReference>
<dbReference type="SUPFAM" id="SSF51735">
    <property type="entry name" value="NAD(P)-binding Rossmann-fold domains"/>
    <property type="match status" value="1"/>
</dbReference>